<dbReference type="GO" id="GO:0008829">
    <property type="term" value="F:dCTP deaminase activity"/>
    <property type="evidence" value="ECO:0007669"/>
    <property type="project" value="UniProtKB-EC"/>
</dbReference>
<keyword evidence="1" id="KW-0175">Coiled coil</keyword>
<dbReference type="Gene3D" id="2.70.40.10">
    <property type="match status" value="1"/>
</dbReference>
<sequence length="380" mass="42253">MPPPSHNPPAPDQTDTLTFMAEVEFADTEPVAEIRAARYRKKDVDIDPFPDIPPALLSSEHVKAYVRQTGMIHPFSEGHLKSASYEVKPGGRFIYWDESGNKISTLVAKDGTITLPPNSISFVQIDTTFRLPQYIAVRFNLRITHVHRGLLLGTGPLVDPGFHGKLLIPLHNLTSDEYTIRGDEGLIWMEFTKTSHEAQRGFVKDFVPEEFEKTDPTKNFQPPEYYFDRASKNRPIRSSIPDVVAEARSQAKEAVDAARRAERSNTIFVGGGLLAVAGLVVGLFSFFESVKANAIAAYTLATTVSTAAMQAGTDAKKAQDDVKDIRNTVDANSVRISADEVRRLREQLDDTRVEVQVLRREMDRIIERSGAKTKGVDEAK</sequence>
<evidence type="ECO:0000256" key="2">
    <source>
        <dbReference type="SAM" id="Phobius"/>
    </source>
</evidence>
<dbReference type="AlphaFoldDB" id="A0A508T1W5"/>
<dbReference type="RefSeq" id="WP_139481093.1">
    <property type="nucleotide sequence ID" value="NZ_CAADFB020000012.1"/>
</dbReference>
<organism evidence="3 4">
    <name type="scientific">Bradyrhizobium ivorense</name>
    <dbReference type="NCBI Taxonomy" id="2511166"/>
    <lineage>
        <taxon>Bacteria</taxon>
        <taxon>Pseudomonadati</taxon>
        <taxon>Pseudomonadota</taxon>
        <taxon>Alphaproteobacteria</taxon>
        <taxon>Hyphomicrobiales</taxon>
        <taxon>Nitrobacteraceae</taxon>
        <taxon>Bradyrhizobium</taxon>
    </lineage>
</organism>
<gene>
    <name evidence="3" type="primary">dcd_3</name>
    <name evidence="3" type="ORF">CI1B_26300</name>
</gene>
<dbReference type="Proteomes" id="UP000328092">
    <property type="component" value="Unassembled WGS sequence"/>
</dbReference>
<evidence type="ECO:0000313" key="4">
    <source>
        <dbReference type="Proteomes" id="UP000328092"/>
    </source>
</evidence>
<keyword evidence="2" id="KW-0812">Transmembrane</keyword>
<keyword evidence="2" id="KW-0472">Membrane</keyword>
<accession>A0A508T1W5</accession>
<dbReference type="EMBL" id="CAADFC020000009">
    <property type="protein sequence ID" value="VIO69345.1"/>
    <property type="molecule type" value="Genomic_DNA"/>
</dbReference>
<evidence type="ECO:0000313" key="3">
    <source>
        <dbReference type="EMBL" id="VIO69345.1"/>
    </source>
</evidence>
<keyword evidence="4" id="KW-1185">Reference proteome</keyword>
<keyword evidence="2" id="KW-1133">Transmembrane helix</keyword>
<proteinExistence type="predicted"/>
<dbReference type="EC" id="3.5.4.13" evidence="3"/>
<dbReference type="InterPro" id="IPR011962">
    <property type="entry name" value="dCTP_deaminase"/>
</dbReference>
<dbReference type="OrthoDB" id="9780956at2"/>
<feature type="transmembrane region" description="Helical" evidence="2">
    <location>
        <begin position="267"/>
        <end position="287"/>
    </location>
</feature>
<feature type="coiled-coil region" evidence="1">
    <location>
        <begin position="341"/>
        <end position="368"/>
    </location>
</feature>
<dbReference type="InterPro" id="IPR036157">
    <property type="entry name" value="dUTPase-like_sf"/>
</dbReference>
<dbReference type="Pfam" id="PF22769">
    <property type="entry name" value="DCD"/>
    <property type="match status" value="1"/>
</dbReference>
<protein>
    <submittedName>
        <fullName evidence="3">Deoxycytidine triphosphate deaminase</fullName>
        <ecNumber evidence="3">3.5.4.13</ecNumber>
    </submittedName>
</protein>
<dbReference type="SUPFAM" id="SSF51283">
    <property type="entry name" value="dUTPase-like"/>
    <property type="match status" value="1"/>
</dbReference>
<evidence type="ECO:0000256" key="1">
    <source>
        <dbReference type="SAM" id="Coils"/>
    </source>
</evidence>
<reference evidence="3" key="1">
    <citation type="submission" date="2019-02" db="EMBL/GenBank/DDBJ databases">
        <authorList>
            <person name="Pothier F.J."/>
        </authorList>
    </citation>
    <scope>NUCLEOTIDE SEQUENCE</scope>
    <source>
        <strain evidence="3">CI-1B</strain>
    </source>
</reference>
<keyword evidence="3" id="KW-0378">Hydrolase</keyword>
<comment type="caution">
    <text evidence="3">The sequence shown here is derived from an EMBL/GenBank/DDBJ whole genome shotgun (WGS) entry which is preliminary data.</text>
</comment>
<name>A0A508T1W5_9BRAD</name>
<dbReference type="GO" id="GO:0006229">
    <property type="term" value="P:dUTP biosynthetic process"/>
    <property type="evidence" value="ECO:0007669"/>
    <property type="project" value="InterPro"/>
</dbReference>